<protein>
    <submittedName>
        <fullName evidence="4">Chemotaxis regulator/flagelllar motor components CheY</fullName>
    </submittedName>
</protein>
<dbReference type="OrthoDB" id="281471at2"/>
<dbReference type="PROSITE" id="PS50110">
    <property type="entry name" value="RESPONSE_REGULATORY"/>
    <property type="match status" value="1"/>
</dbReference>
<organism evidence="4 5">
    <name type="scientific">Cystobacter fuscus (strain ATCC 25194 / DSM 2262 / NBRC 100088 / M29)</name>
    <dbReference type="NCBI Taxonomy" id="1242864"/>
    <lineage>
        <taxon>Bacteria</taxon>
        <taxon>Pseudomonadati</taxon>
        <taxon>Myxococcota</taxon>
        <taxon>Myxococcia</taxon>
        <taxon>Myxococcales</taxon>
        <taxon>Cystobacterineae</taxon>
        <taxon>Archangiaceae</taxon>
        <taxon>Cystobacter</taxon>
    </lineage>
</organism>
<dbReference type="InterPro" id="IPR011006">
    <property type="entry name" value="CheY-like_superfamily"/>
</dbReference>
<dbReference type="GO" id="GO:0000160">
    <property type="term" value="P:phosphorelay signal transduction system"/>
    <property type="evidence" value="ECO:0007669"/>
    <property type="project" value="InterPro"/>
</dbReference>
<evidence type="ECO:0000313" key="5">
    <source>
        <dbReference type="Proteomes" id="UP000011682"/>
    </source>
</evidence>
<feature type="domain" description="Response regulatory" evidence="3">
    <location>
        <begin position="5"/>
        <end position="121"/>
    </location>
</feature>
<dbReference type="PANTHER" id="PTHR44591:SF3">
    <property type="entry name" value="RESPONSE REGULATORY DOMAIN-CONTAINING PROTEIN"/>
    <property type="match status" value="1"/>
</dbReference>
<dbReference type="InterPro" id="IPR050595">
    <property type="entry name" value="Bact_response_regulator"/>
</dbReference>
<gene>
    <name evidence="4" type="ORF">D187_000607</name>
</gene>
<evidence type="ECO:0000313" key="4">
    <source>
        <dbReference type="EMBL" id="EPX65182.1"/>
    </source>
</evidence>
<feature type="modified residue" description="4-aspartylphosphate" evidence="2">
    <location>
        <position position="56"/>
    </location>
</feature>
<dbReference type="RefSeq" id="WP_002623003.1">
    <property type="nucleotide sequence ID" value="NZ_ANAH02000001.1"/>
</dbReference>
<name>S9PRP0_CYSF2</name>
<sequence length="123" mass="13330">MPPPTLLLVDDDRFVRHLLKDAIQESGLEVRMLEAADGREGLEVAAREQPALMLLDLFMPRCSGLEVLAHIKQSSPDTRVLIISSMDAAPVVQQALSAGAVGFVGKPFHPLEISLAIRQALAH</sequence>
<dbReference type="Pfam" id="PF00072">
    <property type="entry name" value="Response_reg"/>
    <property type="match status" value="1"/>
</dbReference>
<evidence type="ECO:0000256" key="2">
    <source>
        <dbReference type="PROSITE-ProRule" id="PRU00169"/>
    </source>
</evidence>
<dbReference type="AlphaFoldDB" id="S9PRP0"/>
<comment type="caution">
    <text evidence="4">The sequence shown here is derived from an EMBL/GenBank/DDBJ whole genome shotgun (WGS) entry which is preliminary data.</text>
</comment>
<dbReference type="InterPro" id="IPR001789">
    <property type="entry name" value="Sig_transdc_resp-reg_receiver"/>
</dbReference>
<dbReference type="PANTHER" id="PTHR44591">
    <property type="entry name" value="STRESS RESPONSE REGULATOR PROTEIN 1"/>
    <property type="match status" value="1"/>
</dbReference>
<dbReference type="Gene3D" id="3.40.50.2300">
    <property type="match status" value="1"/>
</dbReference>
<reference evidence="4" key="1">
    <citation type="submission" date="2013-05" db="EMBL/GenBank/DDBJ databases">
        <title>Genome assembly of Cystobacter fuscus DSM 2262.</title>
        <authorList>
            <person name="Sharma G."/>
            <person name="Khatri I."/>
            <person name="Kaur C."/>
            <person name="Mayilraj S."/>
            <person name="Subramanian S."/>
        </authorList>
    </citation>
    <scope>NUCLEOTIDE SEQUENCE [LARGE SCALE GENOMIC DNA]</scope>
    <source>
        <strain evidence="4">DSM 2262</strain>
    </source>
</reference>
<keyword evidence="5" id="KW-1185">Reference proteome</keyword>
<accession>S9PRP0</accession>
<dbReference type="EMBL" id="ANAH02000001">
    <property type="protein sequence ID" value="EPX65182.1"/>
    <property type="molecule type" value="Genomic_DNA"/>
</dbReference>
<evidence type="ECO:0000259" key="3">
    <source>
        <dbReference type="PROSITE" id="PS50110"/>
    </source>
</evidence>
<evidence type="ECO:0000256" key="1">
    <source>
        <dbReference type="ARBA" id="ARBA00022553"/>
    </source>
</evidence>
<dbReference type="eggNOG" id="COG2197">
    <property type="taxonomic scope" value="Bacteria"/>
</dbReference>
<dbReference type="Proteomes" id="UP000011682">
    <property type="component" value="Unassembled WGS sequence"/>
</dbReference>
<proteinExistence type="predicted"/>
<dbReference type="SUPFAM" id="SSF52172">
    <property type="entry name" value="CheY-like"/>
    <property type="match status" value="1"/>
</dbReference>
<keyword evidence="1 2" id="KW-0597">Phosphoprotein</keyword>
<dbReference type="SMART" id="SM00448">
    <property type="entry name" value="REC"/>
    <property type="match status" value="1"/>
</dbReference>